<protein>
    <submittedName>
        <fullName evidence="1">Uncharacterized protein</fullName>
    </submittedName>
</protein>
<evidence type="ECO:0000313" key="2">
    <source>
        <dbReference type="Proteomes" id="UP000827549"/>
    </source>
</evidence>
<dbReference type="AlphaFoldDB" id="A0AAF0YDM4"/>
<reference evidence="1" key="1">
    <citation type="submission" date="2023-10" db="EMBL/GenBank/DDBJ databases">
        <authorList>
            <person name="Noh H."/>
        </authorList>
    </citation>
    <scope>NUCLEOTIDE SEQUENCE</scope>
    <source>
        <strain evidence="1">DUCC4014</strain>
    </source>
</reference>
<proteinExistence type="predicted"/>
<dbReference type="EMBL" id="CP086716">
    <property type="protein sequence ID" value="WOO81578.1"/>
    <property type="molecule type" value="Genomic_DNA"/>
</dbReference>
<organism evidence="1 2">
    <name type="scientific">Vanrija pseudolonga</name>
    <dbReference type="NCBI Taxonomy" id="143232"/>
    <lineage>
        <taxon>Eukaryota</taxon>
        <taxon>Fungi</taxon>
        <taxon>Dikarya</taxon>
        <taxon>Basidiomycota</taxon>
        <taxon>Agaricomycotina</taxon>
        <taxon>Tremellomycetes</taxon>
        <taxon>Trichosporonales</taxon>
        <taxon>Trichosporonaceae</taxon>
        <taxon>Vanrija</taxon>
    </lineage>
</organism>
<dbReference type="Proteomes" id="UP000827549">
    <property type="component" value="Chromosome 3"/>
</dbReference>
<dbReference type="GeneID" id="87808331"/>
<accession>A0AAF0YDM4</accession>
<gene>
    <name evidence="1" type="ORF">LOC62_03G005100</name>
</gene>
<sequence length="280" mass="29356">MLRPVVSTTARPSPNWHFASGAAAPAAAPAAPAAPESIILDSPSPSSPTFESFDLTVPPKNPLAVVAGTAEADAAGLAPLLALTSNPALGQFSAHLASALEAYVSATAPVEALPGLTPAQRLLFLFASPALAGTWASLGDIATTLGSRLAVRDEKRIHAWGASQATSALVSRYRDEVSRRGEARRAAPSRGGGRDNWLTTQVGSFVTAYDTVDALVTDLASDNEQYALAVLTTYVDARLAAGYTRDTASRQLSFVQQSVRRYIAVFAAARERYAFAVLTW</sequence>
<evidence type="ECO:0000313" key="1">
    <source>
        <dbReference type="EMBL" id="WOO81578.1"/>
    </source>
</evidence>
<dbReference type="RefSeq" id="XP_062627610.1">
    <property type="nucleotide sequence ID" value="XM_062771626.1"/>
</dbReference>
<keyword evidence="2" id="KW-1185">Reference proteome</keyword>
<name>A0AAF0YDM4_9TREE</name>